<sequence>MAKEIRETIRLFSSSNNGHYYSTTKNKRTNPEKIKLKKFDPFIQKHVIYIEKKSN</sequence>
<evidence type="ECO:0000313" key="6">
    <source>
        <dbReference type="EMBL" id="URJ28179.1"/>
    </source>
</evidence>
<dbReference type="NCBIfam" id="NF001860">
    <property type="entry name" value="PRK00595.1"/>
    <property type="match status" value="1"/>
</dbReference>
<dbReference type="InterPro" id="IPR011332">
    <property type="entry name" value="Ribosomal_zn-bd"/>
</dbReference>
<reference evidence="6" key="1">
    <citation type="submission" date="2022-05" db="EMBL/GenBank/DDBJ databases">
        <title>Impact of host demography and evolutionary history on endosymbiont molecular evolution: a test in carpenter ants (Genus Camponotus) and their Blochmannia endosymbionts.</title>
        <authorList>
            <person name="Manthey J.D."/>
            <person name="Giron J.C."/>
            <person name="Hruska J.P."/>
        </authorList>
    </citation>
    <scope>NUCLEOTIDE SEQUENCE</scope>
    <source>
        <strain evidence="7">C-005</strain>
        <strain evidence="6">C-039</strain>
    </source>
</reference>
<evidence type="ECO:0000313" key="7">
    <source>
        <dbReference type="EMBL" id="URJ33248.1"/>
    </source>
</evidence>
<dbReference type="GO" id="GO:0022625">
    <property type="term" value="C:cytosolic large ribosomal subunit"/>
    <property type="evidence" value="ECO:0007669"/>
    <property type="project" value="TreeGrafter"/>
</dbReference>
<accession>A0A9Q8TW09</accession>
<protein>
    <recommendedName>
        <fullName evidence="4 5">Large ribosomal subunit protein bL33</fullName>
    </recommendedName>
</protein>
<dbReference type="Proteomes" id="UP001056622">
    <property type="component" value="Chromosome"/>
</dbReference>
<keyword evidence="9" id="KW-1185">Reference proteome</keyword>
<dbReference type="AlphaFoldDB" id="A0A9Q8TW09"/>
<dbReference type="EMBL" id="CP097753">
    <property type="protein sequence ID" value="URJ28179.1"/>
    <property type="molecule type" value="Genomic_DNA"/>
</dbReference>
<dbReference type="NCBIfam" id="TIGR01023">
    <property type="entry name" value="rpmG_bact"/>
    <property type="match status" value="1"/>
</dbReference>
<gene>
    <name evidence="5 6" type="primary">rpmG</name>
    <name evidence="6" type="ORF">M9393_00095</name>
    <name evidence="7" type="ORF">M9408_01445</name>
</gene>
<dbReference type="SUPFAM" id="SSF57829">
    <property type="entry name" value="Zn-binding ribosomal proteins"/>
    <property type="match status" value="1"/>
</dbReference>
<dbReference type="GO" id="GO:0006412">
    <property type="term" value="P:translation"/>
    <property type="evidence" value="ECO:0007669"/>
    <property type="project" value="UniProtKB-UniRule"/>
</dbReference>
<dbReference type="Proteomes" id="UP001056209">
    <property type="component" value="Chromosome"/>
</dbReference>
<dbReference type="Pfam" id="PF00471">
    <property type="entry name" value="Ribosomal_L33"/>
    <property type="match status" value="1"/>
</dbReference>
<evidence type="ECO:0000256" key="4">
    <source>
        <dbReference type="ARBA" id="ARBA00035176"/>
    </source>
</evidence>
<comment type="similarity">
    <text evidence="1 5">Belongs to the bacterial ribosomal protein bL33 family.</text>
</comment>
<dbReference type="PANTHER" id="PTHR15238">
    <property type="entry name" value="54S RIBOSOMAL PROTEIN L39, MITOCHONDRIAL"/>
    <property type="match status" value="1"/>
</dbReference>
<name>A0A9Q8TW09_9ENTR</name>
<organism evidence="6 8">
    <name type="scientific">Candidatus Blochmannia vicinus</name>
    <name type="common">nom. nud.</name>
    <dbReference type="NCBI Taxonomy" id="251540"/>
    <lineage>
        <taxon>Bacteria</taxon>
        <taxon>Pseudomonadati</taxon>
        <taxon>Pseudomonadota</taxon>
        <taxon>Gammaproteobacteria</taxon>
        <taxon>Enterobacterales</taxon>
        <taxon>Enterobacteriaceae</taxon>
        <taxon>ant endosymbionts</taxon>
        <taxon>Candidatus Blochmanniella</taxon>
    </lineage>
</organism>
<evidence type="ECO:0000256" key="3">
    <source>
        <dbReference type="ARBA" id="ARBA00023274"/>
    </source>
</evidence>
<evidence type="ECO:0000256" key="5">
    <source>
        <dbReference type="HAMAP-Rule" id="MF_00294"/>
    </source>
</evidence>
<dbReference type="PANTHER" id="PTHR15238:SF1">
    <property type="entry name" value="LARGE RIBOSOMAL SUBUNIT PROTEIN BL33M"/>
    <property type="match status" value="1"/>
</dbReference>
<dbReference type="InterPro" id="IPR001705">
    <property type="entry name" value="Ribosomal_bL33"/>
</dbReference>
<dbReference type="RefSeq" id="WP_250236116.1">
    <property type="nucleotide sequence ID" value="NZ_CP097753.1"/>
</dbReference>
<evidence type="ECO:0000313" key="9">
    <source>
        <dbReference type="Proteomes" id="UP001056622"/>
    </source>
</evidence>
<dbReference type="GO" id="GO:0003735">
    <property type="term" value="F:structural constituent of ribosome"/>
    <property type="evidence" value="ECO:0007669"/>
    <property type="project" value="InterPro"/>
</dbReference>
<evidence type="ECO:0000256" key="1">
    <source>
        <dbReference type="ARBA" id="ARBA00007596"/>
    </source>
</evidence>
<evidence type="ECO:0000313" key="8">
    <source>
        <dbReference type="Proteomes" id="UP001056209"/>
    </source>
</evidence>
<evidence type="ECO:0000256" key="2">
    <source>
        <dbReference type="ARBA" id="ARBA00022980"/>
    </source>
</evidence>
<dbReference type="Gene3D" id="2.20.28.120">
    <property type="entry name" value="Ribosomal protein L33"/>
    <property type="match status" value="1"/>
</dbReference>
<dbReference type="HAMAP" id="MF_00294">
    <property type="entry name" value="Ribosomal_bL33"/>
    <property type="match status" value="1"/>
</dbReference>
<dbReference type="EMBL" id="CP097763">
    <property type="protein sequence ID" value="URJ33248.1"/>
    <property type="molecule type" value="Genomic_DNA"/>
</dbReference>
<dbReference type="InterPro" id="IPR038584">
    <property type="entry name" value="Ribosomal_bL33_sf"/>
</dbReference>
<proteinExistence type="inferred from homology"/>
<keyword evidence="2 5" id="KW-0689">Ribosomal protein</keyword>
<keyword evidence="3 5" id="KW-0687">Ribonucleoprotein</keyword>